<dbReference type="Gene3D" id="3.40.50.10300">
    <property type="entry name" value="CoaB-like"/>
    <property type="match status" value="1"/>
</dbReference>
<dbReference type="EC" id="4.1.1.36" evidence="3"/>
<dbReference type="GO" id="GO:0004633">
    <property type="term" value="F:phosphopantothenoylcysteine decarboxylase activity"/>
    <property type="evidence" value="ECO:0007669"/>
    <property type="project" value="UniProtKB-UniRule"/>
</dbReference>
<feature type="binding site" evidence="3">
    <location>
        <position position="311"/>
    </location>
    <ligand>
        <name>CTP</name>
        <dbReference type="ChEBI" id="CHEBI:37563"/>
    </ligand>
</feature>
<evidence type="ECO:0000256" key="1">
    <source>
        <dbReference type="ARBA" id="ARBA00022793"/>
    </source>
</evidence>
<dbReference type="EMBL" id="CP114014">
    <property type="protein sequence ID" value="XAY05770.1"/>
    <property type="molecule type" value="Genomic_DNA"/>
</dbReference>
<evidence type="ECO:0000256" key="4">
    <source>
        <dbReference type="RuleBase" id="RU364078"/>
    </source>
</evidence>
<comment type="catalytic activity">
    <reaction evidence="3 4">
        <text>(R)-4'-phosphopantothenate + L-cysteine + CTP = N-[(R)-4-phosphopantothenoyl]-L-cysteine + CMP + diphosphate + H(+)</text>
        <dbReference type="Rhea" id="RHEA:19397"/>
        <dbReference type="ChEBI" id="CHEBI:10986"/>
        <dbReference type="ChEBI" id="CHEBI:15378"/>
        <dbReference type="ChEBI" id="CHEBI:33019"/>
        <dbReference type="ChEBI" id="CHEBI:35235"/>
        <dbReference type="ChEBI" id="CHEBI:37563"/>
        <dbReference type="ChEBI" id="CHEBI:59458"/>
        <dbReference type="ChEBI" id="CHEBI:60377"/>
        <dbReference type="EC" id="6.3.2.5"/>
    </reaction>
</comment>
<comment type="caution">
    <text evidence="3">Lacks conserved residue(s) required for the propagation of feature annotation.</text>
</comment>
<comment type="catalytic activity">
    <reaction evidence="3 4">
        <text>N-[(R)-4-phosphopantothenoyl]-L-cysteine + H(+) = (R)-4'-phosphopantetheine + CO2</text>
        <dbReference type="Rhea" id="RHEA:16793"/>
        <dbReference type="ChEBI" id="CHEBI:15378"/>
        <dbReference type="ChEBI" id="CHEBI:16526"/>
        <dbReference type="ChEBI" id="CHEBI:59458"/>
        <dbReference type="ChEBI" id="CHEBI:61723"/>
        <dbReference type="EC" id="4.1.1.36"/>
    </reaction>
</comment>
<keyword evidence="2 3" id="KW-0456">Lyase</keyword>
<dbReference type="EC" id="6.3.2.5" evidence="3"/>
<dbReference type="InterPro" id="IPR036551">
    <property type="entry name" value="Flavin_trans-like"/>
</dbReference>
<feature type="binding site" evidence="3">
    <location>
        <position position="301"/>
    </location>
    <ligand>
        <name>CTP</name>
        <dbReference type="ChEBI" id="CHEBI:37563"/>
    </ligand>
</feature>
<dbReference type="Pfam" id="PF02441">
    <property type="entry name" value="Flavoprotein"/>
    <property type="match status" value="1"/>
</dbReference>
<feature type="region of interest" description="Phosphopantothenoylcysteine decarboxylase" evidence="3">
    <location>
        <begin position="1"/>
        <end position="212"/>
    </location>
</feature>
<evidence type="ECO:0000259" key="5">
    <source>
        <dbReference type="Pfam" id="PF02441"/>
    </source>
</evidence>
<dbReference type="KEGG" id="parq:DSM112329_02628"/>
<keyword evidence="1 3" id="KW-0210">Decarboxylase</keyword>
<dbReference type="GO" id="GO:0010181">
    <property type="term" value="F:FMN binding"/>
    <property type="evidence" value="ECO:0007669"/>
    <property type="project" value="UniProtKB-UniRule"/>
</dbReference>
<comment type="similarity">
    <text evidence="3 4">In the C-terminal section; belongs to the PPC synthetase family.</text>
</comment>
<keyword evidence="3 4" id="KW-0436">Ligase</keyword>
<dbReference type="SUPFAM" id="SSF52507">
    <property type="entry name" value="Homo-oligomeric flavin-containing Cys decarboxylases, HFCD"/>
    <property type="match status" value="1"/>
</dbReference>
<comment type="function">
    <text evidence="4">Catalyzes two steps in the biosynthesis of coenzyme A. In the first step cysteine is conjugated to 4'-phosphopantothenate to form 4-phosphopantothenoylcysteine, in the latter compound is decarboxylated to form 4'-phosphopantotheine.</text>
</comment>
<reference evidence="7" key="1">
    <citation type="submission" date="2022-12" db="EMBL/GenBank/DDBJ databases">
        <title>Paraconexibacter alkalitolerans sp. nov. and Baekduia alba sp. nov., isolated from soil and emended description of the genera Paraconexibacter (Chun et al., 2020) and Baekduia (An et al., 2020).</title>
        <authorList>
            <person name="Vieira S."/>
            <person name="Huber K.J."/>
            <person name="Geppert A."/>
            <person name="Wolf J."/>
            <person name="Neumann-Schaal M."/>
            <person name="Muesken M."/>
            <person name="Overmann J."/>
        </authorList>
    </citation>
    <scope>NUCLEOTIDE SEQUENCE</scope>
    <source>
        <strain evidence="7">AEG42_29</strain>
    </source>
</reference>
<dbReference type="AlphaFoldDB" id="A0AAU7AVU7"/>
<dbReference type="InterPro" id="IPR035929">
    <property type="entry name" value="CoaB-like_sf"/>
</dbReference>
<feature type="binding site" evidence="3">
    <location>
        <position position="362"/>
    </location>
    <ligand>
        <name>CTP</name>
        <dbReference type="ChEBI" id="CHEBI:37563"/>
    </ligand>
</feature>
<sequence>MARILLGVTGGIAAYKGLETARLAVKAGHAVRVVQTPESQRFVGAASFAAITGAPVLTSEFERDPARGAFPGQEPPAHDPASHLALVENADVLLIAPATANTIAKLAHGLADNLLTSAALAARCPVLVAPAMNDAMWEHAATRANVATLAARGVTIVDPGVGALGTLGEWGVGRLAEPAELLAAAERAVAVGTPPVPDAPHPAAPGPWDGRRVLVTAGGTREPIDAVRFVGNRSSGRMGFALAAAAADRGADVTVLAANVALARDPRVRYVDVATAAQLQAACLQEFPGCHVLLMSAAVADFRPIDVSDIKLKKTERTELTITMEPTDDILTALAGQRRPGQTLVGFAAETGDGAVAYGRGKLTRKGLDAVVVNDVAQPGIGFDTPDNEVTIVTATGDTHIARSDKAQIAAAILDTVDALGRGVPQLDPTPA</sequence>
<protein>
    <recommendedName>
        <fullName evidence="3">Coenzyme A biosynthesis bifunctional protein CoaBC</fullName>
    </recommendedName>
    <alternativeName>
        <fullName evidence="3">DNA/pantothenate metabolism flavoprotein</fullName>
    </alternativeName>
    <alternativeName>
        <fullName evidence="3">Phosphopantothenoylcysteine synthetase/decarboxylase</fullName>
        <shortName evidence="3">PPCS-PPCDC</shortName>
    </alternativeName>
    <domain>
        <recommendedName>
            <fullName evidence="3">Phosphopantothenoylcysteine decarboxylase</fullName>
            <shortName evidence="3">PPC decarboxylase</shortName>
            <shortName evidence="3">PPC-DC</shortName>
            <ecNumber evidence="3">4.1.1.36</ecNumber>
        </recommendedName>
        <alternativeName>
            <fullName evidence="3">CoaC</fullName>
        </alternativeName>
    </domain>
    <domain>
        <recommendedName>
            <fullName evidence="3">Phosphopantothenate--cysteine ligase</fullName>
            <ecNumber evidence="3">6.3.2.5</ecNumber>
        </recommendedName>
        <alternativeName>
            <fullName evidence="3">CoaB</fullName>
        </alternativeName>
        <alternativeName>
            <fullName evidence="3">Phosphopantothenoylcysteine synthetase</fullName>
            <shortName evidence="3">PPC synthetase</shortName>
            <shortName evidence="3">PPC-S</shortName>
        </alternativeName>
    </domain>
</protein>
<comment type="similarity">
    <text evidence="3 4">In the N-terminal section; belongs to the HFCD (homo-oligomeric flavin containing Cys decarboxylase) superfamily.</text>
</comment>
<feature type="region of interest" description="Phosphopantothenate--cysteine ligase" evidence="3">
    <location>
        <begin position="213"/>
        <end position="432"/>
    </location>
</feature>
<keyword evidence="3 4" id="KW-0288">FMN</keyword>
<evidence type="ECO:0000256" key="2">
    <source>
        <dbReference type="ARBA" id="ARBA00023239"/>
    </source>
</evidence>
<dbReference type="NCBIfam" id="TIGR00521">
    <property type="entry name" value="coaBC_dfp"/>
    <property type="match status" value="1"/>
</dbReference>
<comment type="cofactor">
    <cofactor evidence="3">
        <name>Mg(2+)</name>
        <dbReference type="ChEBI" id="CHEBI:18420"/>
    </cofactor>
</comment>
<dbReference type="GO" id="GO:0071513">
    <property type="term" value="C:phosphopantothenoylcysteine decarboxylase complex"/>
    <property type="evidence" value="ECO:0007669"/>
    <property type="project" value="TreeGrafter"/>
</dbReference>
<accession>A0AAU7AVU7</accession>
<organism evidence="7">
    <name type="scientific">Paraconexibacter sp. AEG42_29</name>
    <dbReference type="NCBI Taxonomy" id="2997339"/>
    <lineage>
        <taxon>Bacteria</taxon>
        <taxon>Bacillati</taxon>
        <taxon>Actinomycetota</taxon>
        <taxon>Thermoleophilia</taxon>
        <taxon>Solirubrobacterales</taxon>
        <taxon>Paraconexibacteraceae</taxon>
        <taxon>Paraconexibacter</taxon>
    </lineage>
</organism>
<dbReference type="GO" id="GO:0015937">
    <property type="term" value="P:coenzyme A biosynthetic process"/>
    <property type="evidence" value="ECO:0007669"/>
    <property type="project" value="UniProtKB-UniRule"/>
</dbReference>
<dbReference type="HAMAP" id="MF_02225">
    <property type="entry name" value="CoaBC"/>
    <property type="match status" value="1"/>
</dbReference>
<dbReference type="GO" id="GO:0046872">
    <property type="term" value="F:metal ion binding"/>
    <property type="evidence" value="ECO:0007669"/>
    <property type="project" value="UniProtKB-KW"/>
</dbReference>
<keyword evidence="3" id="KW-0511">Multifunctional enzyme</keyword>
<proteinExistence type="inferred from homology"/>
<evidence type="ECO:0000313" key="7">
    <source>
        <dbReference type="EMBL" id="XAY05770.1"/>
    </source>
</evidence>
<dbReference type="RefSeq" id="WP_354702272.1">
    <property type="nucleotide sequence ID" value="NZ_CP114014.1"/>
</dbReference>
<dbReference type="PANTHER" id="PTHR14359">
    <property type="entry name" value="HOMO-OLIGOMERIC FLAVIN CONTAINING CYS DECARBOXYLASE FAMILY"/>
    <property type="match status" value="1"/>
</dbReference>
<keyword evidence="3" id="KW-0479">Metal-binding</keyword>
<feature type="domain" description="DNA/pantothenate metabolism flavoprotein C-terminal" evidence="6">
    <location>
        <begin position="209"/>
        <end position="418"/>
    </location>
</feature>
<gene>
    <name evidence="3 7" type="primary">coaBC</name>
    <name evidence="7" type="ORF">DSM112329_02628</name>
</gene>
<dbReference type="GO" id="GO:0004632">
    <property type="term" value="F:phosphopantothenate--cysteine ligase activity"/>
    <property type="evidence" value="ECO:0007669"/>
    <property type="project" value="UniProtKB-UniRule"/>
</dbReference>
<dbReference type="InterPro" id="IPR003382">
    <property type="entry name" value="Flavoprotein"/>
</dbReference>
<feature type="binding site" evidence="3">
    <location>
        <position position="347"/>
    </location>
    <ligand>
        <name>CTP</name>
        <dbReference type="ChEBI" id="CHEBI:37563"/>
    </ligand>
</feature>
<dbReference type="GO" id="GO:0015941">
    <property type="term" value="P:pantothenate catabolic process"/>
    <property type="evidence" value="ECO:0007669"/>
    <property type="project" value="InterPro"/>
</dbReference>
<dbReference type="Gene3D" id="3.40.50.1950">
    <property type="entry name" value="Flavin prenyltransferase-like"/>
    <property type="match status" value="1"/>
</dbReference>
<feature type="domain" description="Flavoprotein" evidence="5">
    <location>
        <begin position="3"/>
        <end position="178"/>
    </location>
</feature>
<comment type="cofactor">
    <cofactor evidence="3">
        <name>FMN</name>
        <dbReference type="ChEBI" id="CHEBI:58210"/>
    </cofactor>
    <text evidence="3">Binds 1 FMN per subunit.</text>
</comment>
<dbReference type="PANTHER" id="PTHR14359:SF6">
    <property type="entry name" value="PHOSPHOPANTOTHENOYLCYSTEINE DECARBOXYLASE"/>
    <property type="match status" value="1"/>
</dbReference>
<dbReference type="InterPro" id="IPR007085">
    <property type="entry name" value="DNA/pantothenate-metab_flavo_C"/>
</dbReference>
<dbReference type="SUPFAM" id="SSF102645">
    <property type="entry name" value="CoaB-like"/>
    <property type="match status" value="1"/>
</dbReference>
<dbReference type="InterPro" id="IPR005252">
    <property type="entry name" value="CoaBC"/>
</dbReference>
<comment type="function">
    <text evidence="3">Catalyzes two sequential steps in the biosynthesis of coenzyme A. In the first step cysteine is conjugated to 4'-phosphopantothenate to form 4-phosphopantothenoylcysteine. In the second step the latter compound is decarboxylated to form 4'-phosphopantotheine.</text>
</comment>
<keyword evidence="3 4" id="KW-0285">Flavoprotein</keyword>
<evidence type="ECO:0000256" key="3">
    <source>
        <dbReference type="HAMAP-Rule" id="MF_02225"/>
    </source>
</evidence>
<comment type="pathway">
    <text evidence="3 4">Cofactor biosynthesis; coenzyme A biosynthesis; CoA from (R)-pantothenate: step 3/5.</text>
</comment>
<dbReference type="Pfam" id="PF04127">
    <property type="entry name" value="DFP"/>
    <property type="match status" value="1"/>
</dbReference>
<name>A0AAU7AVU7_9ACTN</name>
<comment type="pathway">
    <text evidence="3 4">Cofactor biosynthesis; coenzyme A biosynthesis; CoA from (R)-pantothenate: step 2/5.</text>
</comment>
<feature type="binding site" evidence="3">
    <location>
        <position position="366"/>
    </location>
    <ligand>
        <name>CTP</name>
        <dbReference type="ChEBI" id="CHEBI:37563"/>
    </ligand>
</feature>
<keyword evidence="3" id="KW-0460">Magnesium</keyword>
<evidence type="ECO:0000259" key="6">
    <source>
        <dbReference type="Pfam" id="PF04127"/>
    </source>
</evidence>